<gene>
    <name evidence="1" type="ORF">CRI88_12690</name>
</gene>
<dbReference type="EMBL" id="PDFK01000003">
    <property type="protein sequence ID" value="PKU51556.1"/>
    <property type="molecule type" value="Genomic_DNA"/>
</dbReference>
<evidence type="ECO:0000313" key="2">
    <source>
        <dbReference type="Proteomes" id="UP000234956"/>
    </source>
</evidence>
<proteinExistence type="predicted"/>
<dbReference type="RefSeq" id="WP_036117651.1">
    <property type="nucleotide sequence ID" value="NZ_JAZBNI010000002.1"/>
</dbReference>
<accession>A0A2I0UZX6</accession>
<name>A0A2I0UZX6_9BACI</name>
<reference evidence="1 2" key="1">
    <citation type="submission" date="2017-10" db="EMBL/GenBank/DDBJ databases">
        <title>Draft genome of Lysinibacillus fusiformis strain Juneja, a laboratory-derived pathogen of Drosophila melanogaster.</title>
        <authorList>
            <person name="Smith B.R."/>
            <person name="Unckless R.L."/>
        </authorList>
    </citation>
    <scope>NUCLEOTIDE SEQUENCE [LARGE SCALE GENOMIC DNA]</scope>
    <source>
        <strain evidence="1 2">Juneja</strain>
    </source>
</reference>
<evidence type="ECO:0000313" key="1">
    <source>
        <dbReference type="EMBL" id="PKU51556.1"/>
    </source>
</evidence>
<organism evidence="1 2">
    <name type="scientific">Lysinibacillus fusiformis</name>
    <dbReference type="NCBI Taxonomy" id="28031"/>
    <lineage>
        <taxon>Bacteria</taxon>
        <taxon>Bacillati</taxon>
        <taxon>Bacillota</taxon>
        <taxon>Bacilli</taxon>
        <taxon>Bacillales</taxon>
        <taxon>Bacillaceae</taxon>
        <taxon>Lysinibacillus</taxon>
    </lineage>
</organism>
<dbReference type="AlphaFoldDB" id="A0A2I0UZX6"/>
<evidence type="ECO:0008006" key="3">
    <source>
        <dbReference type="Google" id="ProtNLM"/>
    </source>
</evidence>
<protein>
    <recommendedName>
        <fullName evidence="3">DUF2716 domain-containing protein</fullName>
    </recommendedName>
</protein>
<comment type="caution">
    <text evidence="1">The sequence shown here is derived from an EMBL/GenBank/DDBJ whole genome shotgun (WGS) entry which is preliminary data.</text>
</comment>
<sequence length="102" mass="12266">MEIYNINLNIHYSAPQEVWDKLERLYREMPNWNNFVNGCPQWYGSDDKLIEVSIESSGLQFYAKLPSEEWDEWITIFKNRATKLLGYEVGEPEDGFEFHYYD</sequence>
<dbReference type="Proteomes" id="UP000234956">
    <property type="component" value="Unassembled WGS sequence"/>
</dbReference>